<dbReference type="EMBL" id="JBIAFJ010000011">
    <property type="protein sequence ID" value="MFE9170853.1"/>
    <property type="molecule type" value="Genomic_DNA"/>
</dbReference>
<reference evidence="1 2" key="1">
    <citation type="submission" date="2024-10" db="EMBL/GenBank/DDBJ databases">
        <title>The Natural Products Discovery Center: Release of the First 8490 Sequenced Strains for Exploring Actinobacteria Biosynthetic Diversity.</title>
        <authorList>
            <person name="Kalkreuter E."/>
            <person name="Kautsar S.A."/>
            <person name="Yang D."/>
            <person name="Bader C.D."/>
            <person name="Teijaro C.N."/>
            <person name="Fluegel L."/>
            <person name="Davis C.M."/>
            <person name="Simpson J.R."/>
            <person name="Lauterbach L."/>
            <person name="Steele A.D."/>
            <person name="Gui C."/>
            <person name="Meng S."/>
            <person name="Li G."/>
            <person name="Viehrig K."/>
            <person name="Ye F."/>
            <person name="Su P."/>
            <person name="Kiefer A.F."/>
            <person name="Nichols A."/>
            <person name="Cepeda A.J."/>
            <person name="Yan W."/>
            <person name="Fan B."/>
            <person name="Jiang Y."/>
            <person name="Adhikari A."/>
            <person name="Zheng C.-J."/>
            <person name="Schuster L."/>
            <person name="Cowan T.M."/>
            <person name="Smanski M.J."/>
            <person name="Chevrette M.G."/>
            <person name="De Carvalho L.P.S."/>
            <person name="Shen B."/>
        </authorList>
    </citation>
    <scope>NUCLEOTIDE SEQUENCE [LARGE SCALE GENOMIC DNA]</scope>
    <source>
        <strain evidence="1 2">NPDC007147</strain>
    </source>
</reference>
<dbReference type="Proteomes" id="UP001601197">
    <property type="component" value="Unassembled WGS sequence"/>
</dbReference>
<name>A0ABW6KW62_9ACTN</name>
<comment type="caution">
    <text evidence="1">The sequence shown here is derived from an EMBL/GenBank/DDBJ whole genome shotgun (WGS) entry which is preliminary data.</text>
</comment>
<protein>
    <recommendedName>
        <fullName evidence="3">DUF3077 domain-containing protein</fullName>
    </recommendedName>
</protein>
<evidence type="ECO:0000313" key="2">
    <source>
        <dbReference type="Proteomes" id="UP001601197"/>
    </source>
</evidence>
<organism evidence="1 2">
    <name type="scientific">Streptomyces kebangsaanensis</name>
    <dbReference type="NCBI Taxonomy" id="864058"/>
    <lineage>
        <taxon>Bacteria</taxon>
        <taxon>Bacillati</taxon>
        <taxon>Actinomycetota</taxon>
        <taxon>Actinomycetes</taxon>
        <taxon>Kitasatosporales</taxon>
        <taxon>Streptomycetaceae</taxon>
        <taxon>Streptomyces</taxon>
    </lineage>
</organism>
<dbReference type="RefSeq" id="WP_388347373.1">
    <property type="nucleotide sequence ID" value="NZ_JBIAFJ010000011.1"/>
</dbReference>
<keyword evidence="2" id="KW-1185">Reference proteome</keyword>
<accession>A0ABW6KW62</accession>
<evidence type="ECO:0000313" key="1">
    <source>
        <dbReference type="EMBL" id="MFE9170853.1"/>
    </source>
</evidence>
<sequence length="73" mass="8028">MSTPYDALFTPGEDLEPDVHSVDLALRMARESLDRCAPKNIHSDGQMLAAAVDLEFTLRQLVTALDAERGEGR</sequence>
<evidence type="ECO:0008006" key="3">
    <source>
        <dbReference type="Google" id="ProtNLM"/>
    </source>
</evidence>
<gene>
    <name evidence="1" type="ORF">ACFYNZ_15220</name>
</gene>
<proteinExistence type="predicted"/>